<name>A0AB34IC79_PRYPA</name>
<dbReference type="InterPro" id="IPR047859">
    <property type="entry name" value="Ribosomal_bL17_CS"/>
</dbReference>
<dbReference type="InterPro" id="IPR036373">
    <property type="entry name" value="Ribosomal_bL17_sf"/>
</dbReference>
<dbReference type="NCBIfam" id="TIGR00059">
    <property type="entry name" value="L17"/>
    <property type="match status" value="1"/>
</dbReference>
<sequence>MWHSLLRRVTSLSPPLLSTPRLLAPPPFASVRSMFAAATRPAALAPLLRLSPLGAQRGMRTKSRLGRGTRHRWDMLKNMATSLLEHERIYTTLAKAKELRRVADKLITFGKRGTLQGRRKAREYVRTEPMLAKLFTIMAYRYRNREGGYTRVLKTYPRMGDGAKMAYIEYVDRDDLKMPRPLPEQVASVYAGRDGRKYKEKNPKRNTFVF</sequence>
<keyword evidence="2 4" id="KW-0689">Ribosomal protein</keyword>
<dbReference type="HAMAP" id="MF_01368">
    <property type="entry name" value="Ribosomal_bL17"/>
    <property type="match status" value="1"/>
</dbReference>
<evidence type="ECO:0000313" key="6">
    <source>
        <dbReference type="Proteomes" id="UP001515480"/>
    </source>
</evidence>
<proteinExistence type="inferred from homology"/>
<gene>
    <name evidence="5" type="ORF">AB1Y20_016756</name>
</gene>
<dbReference type="Gene3D" id="3.90.1030.10">
    <property type="entry name" value="Ribosomal protein L17"/>
    <property type="match status" value="1"/>
</dbReference>
<dbReference type="SUPFAM" id="SSF64263">
    <property type="entry name" value="Prokaryotic ribosomal protein L17"/>
    <property type="match status" value="1"/>
</dbReference>
<dbReference type="PROSITE" id="PS01167">
    <property type="entry name" value="RIBOSOMAL_L17"/>
    <property type="match status" value="1"/>
</dbReference>
<dbReference type="GO" id="GO:0003735">
    <property type="term" value="F:structural constituent of ribosome"/>
    <property type="evidence" value="ECO:0007669"/>
    <property type="project" value="InterPro"/>
</dbReference>
<evidence type="ECO:0000313" key="5">
    <source>
        <dbReference type="EMBL" id="KAL1495387.1"/>
    </source>
</evidence>
<dbReference type="Proteomes" id="UP001515480">
    <property type="component" value="Unassembled WGS sequence"/>
</dbReference>
<dbReference type="GO" id="GO:0006412">
    <property type="term" value="P:translation"/>
    <property type="evidence" value="ECO:0007669"/>
    <property type="project" value="InterPro"/>
</dbReference>
<evidence type="ECO:0000256" key="4">
    <source>
        <dbReference type="RuleBase" id="RU000660"/>
    </source>
</evidence>
<reference evidence="5 6" key="1">
    <citation type="journal article" date="2024" name="Science">
        <title>Giant polyketide synthase enzymes in the biosynthesis of giant marine polyether toxins.</title>
        <authorList>
            <person name="Fallon T.R."/>
            <person name="Shende V.V."/>
            <person name="Wierzbicki I.H."/>
            <person name="Pendleton A.L."/>
            <person name="Watervoot N.F."/>
            <person name="Auber R.P."/>
            <person name="Gonzalez D.J."/>
            <person name="Wisecaver J.H."/>
            <person name="Moore B.S."/>
        </authorList>
    </citation>
    <scope>NUCLEOTIDE SEQUENCE [LARGE SCALE GENOMIC DNA]</scope>
    <source>
        <strain evidence="5 6">12B1</strain>
    </source>
</reference>
<keyword evidence="3 4" id="KW-0687">Ribonucleoprotein</keyword>
<evidence type="ECO:0000256" key="1">
    <source>
        <dbReference type="ARBA" id="ARBA00008777"/>
    </source>
</evidence>
<dbReference type="Pfam" id="PF01196">
    <property type="entry name" value="Ribosomal_L17"/>
    <property type="match status" value="1"/>
</dbReference>
<dbReference type="InterPro" id="IPR000456">
    <property type="entry name" value="Ribosomal_bL17"/>
</dbReference>
<accession>A0AB34IC79</accession>
<comment type="caution">
    <text evidence="5">The sequence shown here is derived from an EMBL/GenBank/DDBJ whole genome shotgun (WGS) entry which is preliminary data.</text>
</comment>
<comment type="similarity">
    <text evidence="1 4">Belongs to the bacterial ribosomal protein bL17 family.</text>
</comment>
<evidence type="ECO:0000256" key="2">
    <source>
        <dbReference type="ARBA" id="ARBA00022980"/>
    </source>
</evidence>
<protein>
    <recommendedName>
        <fullName evidence="7">50S ribosomal protein L17</fullName>
    </recommendedName>
</protein>
<evidence type="ECO:0000256" key="3">
    <source>
        <dbReference type="ARBA" id="ARBA00023274"/>
    </source>
</evidence>
<dbReference type="AlphaFoldDB" id="A0AB34IC79"/>
<organism evidence="5 6">
    <name type="scientific">Prymnesium parvum</name>
    <name type="common">Toxic golden alga</name>
    <dbReference type="NCBI Taxonomy" id="97485"/>
    <lineage>
        <taxon>Eukaryota</taxon>
        <taxon>Haptista</taxon>
        <taxon>Haptophyta</taxon>
        <taxon>Prymnesiophyceae</taxon>
        <taxon>Prymnesiales</taxon>
        <taxon>Prymnesiaceae</taxon>
        <taxon>Prymnesium</taxon>
    </lineage>
</organism>
<dbReference type="PANTHER" id="PTHR14413:SF16">
    <property type="entry name" value="LARGE RIBOSOMAL SUBUNIT PROTEIN BL17M"/>
    <property type="match status" value="1"/>
</dbReference>
<dbReference type="PANTHER" id="PTHR14413">
    <property type="entry name" value="RIBOSOMAL PROTEIN L17"/>
    <property type="match status" value="1"/>
</dbReference>
<dbReference type="EMBL" id="JBGBPQ010000032">
    <property type="protein sequence ID" value="KAL1495387.1"/>
    <property type="molecule type" value="Genomic_DNA"/>
</dbReference>
<keyword evidence="6" id="KW-1185">Reference proteome</keyword>
<dbReference type="GO" id="GO:0022625">
    <property type="term" value="C:cytosolic large ribosomal subunit"/>
    <property type="evidence" value="ECO:0007669"/>
    <property type="project" value="TreeGrafter"/>
</dbReference>
<evidence type="ECO:0008006" key="7">
    <source>
        <dbReference type="Google" id="ProtNLM"/>
    </source>
</evidence>